<evidence type="ECO:0000313" key="2">
    <source>
        <dbReference type="Proteomes" id="UP000261640"/>
    </source>
</evidence>
<reference evidence="1" key="1">
    <citation type="submission" date="2025-08" db="UniProtKB">
        <authorList>
            <consortium name="Ensembl"/>
        </authorList>
    </citation>
    <scope>IDENTIFICATION</scope>
</reference>
<dbReference type="AlphaFoldDB" id="A0A3Q3RYR9"/>
<reference evidence="1" key="2">
    <citation type="submission" date="2025-09" db="UniProtKB">
        <authorList>
            <consortium name="Ensembl"/>
        </authorList>
    </citation>
    <scope>IDENTIFICATION</scope>
</reference>
<sequence length="200" mass="21938">MADVSLDEVIRQRGINLKLGLCFSLRPTFGRGAGGVGKSFDARQKIGVNDVRQRLGGGTDAREKLVQKDARFKIRGRGGAGAGGLQDARQMINSRKQGQNQPGAPAIYLSSVPTLKFTSCFSVLDSLVRWVQHSPCQPQSLRWLEMMLIQPHVLQSLWLPLGPAPTWLPPAPQLQPYSPCPGPCSKAHQKPAQRLQLLLR</sequence>
<dbReference type="GeneTree" id="ENSGT00980000203438"/>
<keyword evidence="2" id="KW-1185">Reference proteome</keyword>
<proteinExistence type="predicted"/>
<dbReference type="Ensembl" id="ENSMAMT00000013943.2">
    <property type="protein sequence ID" value="ENSMAMP00000013570.1"/>
    <property type="gene ID" value="ENSMAMG00000009151.2"/>
</dbReference>
<dbReference type="InParanoid" id="A0A3Q3RYR9"/>
<evidence type="ECO:0000313" key="1">
    <source>
        <dbReference type="Ensembl" id="ENSMAMP00000013570.1"/>
    </source>
</evidence>
<protein>
    <submittedName>
        <fullName evidence="1">Uncharacterized protein</fullName>
    </submittedName>
</protein>
<accession>A0A3Q3RYR9</accession>
<name>A0A3Q3RYR9_9TELE</name>
<organism evidence="1 2">
    <name type="scientific">Mastacembelus armatus</name>
    <name type="common">zig-zag eel</name>
    <dbReference type="NCBI Taxonomy" id="205130"/>
    <lineage>
        <taxon>Eukaryota</taxon>
        <taxon>Metazoa</taxon>
        <taxon>Chordata</taxon>
        <taxon>Craniata</taxon>
        <taxon>Vertebrata</taxon>
        <taxon>Euteleostomi</taxon>
        <taxon>Actinopterygii</taxon>
        <taxon>Neopterygii</taxon>
        <taxon>Teleostei</taxon>
        <taxon>Neoteleostei</taxon>
        <taxon>Acanthomorphata</taxon>
        <taxon>Anabantaria</taxon>
        <taxon>Synbranchiformes</taxon>
        <taxon>Mastacembelidae</taxon>
        <taxon>Mastacembelus</taxon>
    </lineage>
</organism>
<dbReference type="Proteomes" id="UP000261640">
    <property type="component" value="Unplaced"/>
</dbReference>